<sequence length="137" mass="15979">MEFFIKIIFLVFFNKLDIFCIKKGLDVVRAPIHKISILYFIHNKICSLVATSTANFIFLYFFLISLIHFNPLIPIPSNKLGLVRGFHIPALNTLILYLYNSLIVLKKYFFLSILQGPHINKGLLKDFIQLFILIFIK</sequence>
<gene>
    <name evidence="2" type="ORF">ABNO52_00255</name>
</gene>
<keyword evidence="1" id="KW-1133">Transmembrane helix</keyword>
<reference evidence="2" key="1">
    <citation type="submission" date="2024-06" db="EMBL/GenBank/DDBJ databases">
        <title>Diversity, functionality, and evolutionary history of bacterial symbionts in false click beetles (Coleoptera, Throscidae).</title>
        <authorList>
            <person name="Wierz J.C."/>
            <person name="Malm H."/>
            <person name="Kaltenpoth M."/>
            <person name="Engl T."/>
        </authorList>
    </citation>
    <scope>NUCLEOTIDE SEQUENCE</scope>
    <source>
        <strain evidence="2">Tser</strain>
    </source>
</reference>
<keyword evidence="1" id="KW-0472">Membrane</keyword>
<dbReference type="EMBL" id="CP157893">
    <property type="protein sequence ID" value="XBT18218.1"/>
    <property type="molecule type" value="Genomic_DNA"/>
</dbReference>
<accession>A0AAU7QQT9</accession>
<feature type="transmembrane region" description="Helical" evidence="1">
    <location>
        <begin position="86"/>
        <end position="105"/>
    </location>
</feature>
<keyword evidence="1" id="KW-0812">Transmembrane</keyword>
<evidence type="ECO:0000313" key="2">
    <source>
        <dbReference type="EMBL" id="XBT18218.1"/>
    </source>
</evidence>
<evidence type="ECO:0000256" key="1">
    <source>
        <dbReference type="SAM" id="Phobius"/>
    </source>
</evidence>
<name>A0AAU7QQT9_9FLAO</name>
<organism evidence="2">
    <name type="scientific">Candidatus Shikimatogenerans sp. Tser</name>
    <dbReference type="NCBI Taxonomy" id="3158568"/>
    <lineage>
        <taxon>Bacteria</taxon>
        <taxon>Pseudomonadati</taxon>
        <taxon>Bacteroidota</taxon>
        <taxon>Flavobacteriia</taxon>
        <taxon>Flavobacteriales</taxon>
        <taxon>Candidatus Shikimatogenerans</taxon>
    </lineage>
</organism>
<feature type="transmembrane region" description="Helical" evidence="1">
    <location>
        <begin position="45"/>
        <end position="66"/>
    </location>
</feature>
<dbReference type="AlphaFoldDB" id="A0AAU7QQT9"/>
<proteinExistence type="predicted"/>
<protein>
    <submittedName>
        <fullName evidence="2">Uncharacterized protein</fullName>
    </submittedName>
</protein>